<organism evidence="1">
    <name type="scientific">marine metagenome</name>
    <dbReference type="NCBI Taxonomy" id="408172"/>
    <lineage>
        <taxon>unclassified sequences</taxon>
        <taxon>metagenomes</taxon>
        <taxon>ecological metagenomes</taxon>
    </lineage>
</organism>
<dbReference type="EMBL" id="UINC01016640">
    <property type="protein sequence ID" value="SVA69143.1"/>
    <property type="molecule type" value="Genomic_DNA"/>
</dbReference>
<gene>
    <name evidence="1" type="ORF">METZ01_LOCUS121997</name>
</gene>
<reference evidence="1" key="1">
    <citation type="submission" date="2018-05" db="EMBL/GenBank/DDBJ databases">
        <authorList>
            <person name="Lanie J.A."/>
            <person name="Ng W.-L."/>
            <person name="Kazmierczak K.M."/>
            <person name="Andrzejewski T.M."/>
            <person name="Davidsen T.M."/>
            <person name="Wayne K.J."/>
            <person name="Tettelin H."/>
            <person name="Glass J.I."/>
            <person name="Rusch D."/>
            <person name="Podicherti R."/>
            <person name="Tsui H.-C.T."/>
            <person name="Winkler M.E."/>
        </authorList>
    </citation>
    <scope>NUCLEOTIDE SEQUENCE</scope>
</reference>
<proteinExistence type="predicted"/>
<evidence type="ECO:0000313" key="1">
    <source>
        <dbReference type="EMBL" id="SVA69143.1"/>
    </source>
</evidence>
<accession>A0A381XY33</accession>
<feature type="non-terminal residue" evidence="1">
    <location>
        <position position="1"/>
    </location>
</feature>
<protein>
    <submittedName>
        <fullName evidence="1">Uncharacterized protein</fullName>
    </submittedName>
</protein>
<name>A0A381XY33_9ZZZZ</name>
<sequence>VFSEKFGGFIRNQRSLQHFQRVFSIYKFNR</sequence>
<dbReference type="AlphaFoldDB" id="A0A381XY33"/>